<name>A0A644XYB7_9ZZZZ</name>
<gene>
    <name evidence="1" type="ORF">SDC9_67674</name>
</gene>
<proteinExistence type="predicted"/>
<sequence>MPCQNVHVAVAHVNGLRRRNAQLRKQGEHPGGVRLCGKPVPLAANRVKHVPEVMPHQRRAEIVRLVGENGQLHSRLPQSRQRLQQTGVGRGLVHFMGVVIVHKPADGLRHSLRRALSLRSKALRQLGDSVAHHMADFAARKGRPTVFPADVVGRVGQIVQRVQQRAVQIKNCRLKHHTSPFLLKS</sequence>
<dbReference type="AlphaFoldDB" id="A0A644XYB7"/>
<comment type="caution">
    <text evidence="1">The sequence shown here is derived from an EMBL/GenBank/DDBJ whole genome shotgun (WGS) entry which is preliminary data.</text>
</comment>
<evidence type="ECO:0000313" key="1">
    <source>
        <dbReference type="EMBL" id="MPM21230.1"/>
    </source>
</evidence>
<organism evidence="1">
    <name type="scientific">bioreactor metagenome</name>
    <dbReference type="NCBI Taxonomy" id="1076179"/>
    <lineage>
        <taxon>unclassified sequences</taxon>
        <taxon>metagenomes</taxon>
        <taxon>ecological metagenomes</taxon>
    </lineage>
</organism>
<accession>A0A644XYB7</accession>
<reference evidence="1" key="1">
    <citation type="submission" date="2019-08" db="EMBL/GenBank/DDBJ databases">
        <authorList>
            <person name="Kucharzyk K."/>
            <person name="Murdoch R.W."/>
            <person name="Higgins S."/>
            <person name="Loffler F."/>
        </authorList>
    </citation>
    <scope>NUCLEOTIDE SEQUENCE</scope>
</reference>
<dbReference type="EMBL" id="VSSQ01003549">
    <property type="protein sequence ID" value="MPM21230.1"/>
    <property type="molecule type" value="Genomic_DNA"/>
</dbReference>
<protein>
    <submittedName>
        <fullName evidence="1">Uncharacterized protein</fullName>
    </submittedName>
</protein>